<dbReference type="InterPro" id="IPR025948">
    <property type="entry name" value="HTH-like_dom"/>
</dbReference>
<proteinExistence type="predicted"/>
<dbReference type="PANTHER" id="PTHR46889">
    <property type="entry name" value="TRANSPOSASE INSF FOR INSERTION SEQUENCE IS3B-RELATED"/>
    <property type="match status" value="1"/>
</dbReference>
<sequence>RPPHDEMIRFIDEHRDRFGVEAICRTLRATTCGFITSRAYRAAKTRPTSTRAMRDEVLLPEITRIHQENYSVYGVRKMWHAMRRAGWQIGRDQVARLMRITGLQGVRRGRKPRTTCPAGQPDPRLDLVNRRFTAERPNQLWVADITYVRVLTGFCYVAFITDVYTRSIVGWAVSASLHTTTLPLLALEHALQSTG</sequence>
<dbReference type="Proteomes" id="UP000280935">
    <property type="component" value="Unassembled WGS sequence"/>
</dbReference>
<dbReference type="AlphaFoldDB" id="A0A3P1WJP8"/>
<evidence type="ECO:0000256" key="1">
    <source>
        <dbReference type="ARBA" id="ARBA00002286"/>
    </source>
</evidence>
<organism evidence="3 4">
    <name type="scientific">Arachnia propionica</name>
    <dbReference type="NCBI Taxonomy" id="1750"/>
    <lineage>
        <taxon>Bacteria</taxon>
        <taxon>Bacillati</taxon>
        <taxon>Actinomycetota</taxon>
        <taxon>Actinomycetes</taxon>
        <taxon>Propionibacteriales</taxon>
        <taxon>Propionibacteriaceae</taxon>
        <taxon>Arachnia</taxon>
    </lineage>
</organism>
<protein>
    <submittedName>
        <fullName evidence="3">IS3 family transposase</fullName>
    </submittedName>
</protein>
<dbReference type="RefSeq" id="WP_125229349.1">
    <property type="nucleotide sequence ID" value="NZ_RQYT01000140.1"/>
</dbReference>
<dbReference type="InterPro" id="IPR012337">
    <property type="entry name" value="RNaseH-like_sf"/>
</dbReference>
<comment type="caution">
    <text evidence="3">The sequence shown here is derived from an EMBL/GenBank/DDBJ whole genome shotgun (WGS) entry which is preliminary data.</text>
</comment>
<dbReference type="OrthoDB" id="4281720at2"/>
<dbReference type="InterPro" id="IPR050900">
    <property type="entry name" value="Transposase_IS3/IS150/IS904"/>
</dbReference>
<feature type="non-terminal residue" evidence="3">
    <location>
        <position position="1"/>
    </location>
</feature>
<dbReference type="InterPro" id="IPR048020">
    <property type="entry name" value="Transpos_IS3"/>
</dbReference>
<gene>
    <name evidence="3" type="ORF">EII35_15600</name>
</gene>
<dbReference type="Pfam" id="PF13276">
    <property type="entry name" value="HTH_21"/>
    <property type="match status" value="1"/>
</dbReference>
<dbReference type="InterPro" id="IPR036397">
    <property type="entry name" value="RNaseH_sf"/>
</dbReference>
<evidence type="ECO:0000313" key="4">
    <source>
        <dbReference type="Proteomes" id="UP000280935"/>
    </source>
</evidence>
<dbReference type="PANTHER" id="PTHR46889:SF4">
    <property type="entry name" value="TRANSPOSASE INSO FOR INSERTION SEQUENCE ELEMENT IS911B-RELATED"/>
    <property type="match status" value="1"/>
</dbReference>
<dbReference type="InterPro" id="IPR001584">
    <property type="entry name" value="Integrase_cat-core"/>
</dbReference>
<feature type="domain" description="Integrase catalytic" evidence="2">
    <location>
        <begin position="133"/>
        <end position="195"/>
    </location>
</feature>
<name>A0A3P1WJP8_9ACTN</name>
<accession>A0A3P1WJP8</accession>
<dbReference type="EMBL" id="RQYT01000140">
    <property type="protein sequence ID" value="RRD46216.1"/>
    <property type="molecule type" value="Genomic_DNA"/>
</dbReference>
<evidence type="ECO:0000259" key="2">
    <source>
        <dbReference type="PROSITE" id="PS50994"/>
    </source>
</evidence>
<reference evidence="3 4" key="1">
    <citation type="submission" date="2018-11" db="EMBL/GenBank/DDBJ databases">
        <title>Genomes From Bacteria Associated with the Canine Oral Cavity: a Test Case for Automated Genome-Based Taxonomic Assignment.</title>
        <authorList>
            <person name="Coil D.A."/>
            <person name="Jospin G."/>
            <person name="Darling A.E."/>
            <person name="Wallis C."/>
            <person name="Davis I.J."/>
            <person name="Harris S."/>
            <person name="Eisen J.A."/>
            <person name="Holcombe L.J."/>
            <person name="O'Flynn C."/>
        </authorList>
    </citation>
    <scope>NUCLEOTIDE SEQUENCE [LARGE SCALE GENOMIC DNA]</scope>
    <source>
        <strain evidence="3 4">OH2822_COT-296</strain>
    </source>
</reference>
<dbReference type="PROSITE" id="PS50994">
    <property type="entry name" value="INTEGRASE"/>
    <property type="match status" value="1"/>
</dbReference>
<dbReference type="GO" id="GO:0015074">
    <property type="term" value="P:DNA integration"/>
    <property type="evidence" value="ECO:0007669"/>
    <property type="project" value="InterPro"/>
</dbReference>
<feature type="non-terminal residue" evidence="3">
    <location>
        <position position="195"/>
    </location>
</feature>
<dbReference type="NCBIfam" id="NF033516">
    <property type="entry name" value="transpos_IS3"/>
    <property type="match status" value="1"/>
</dbReference>
<dbReference type="SUPFAM" id="SSF53098">
    <property type="entry name" value="Ribonuclease H-like"/>
    <property type="match status" value="1"/>
</dbReference>
<dbReference type="Pfam" id="PF00665">
    <property type="entry name" value="rve"/>
    <property type="match status" value="1"/>
</dbReference>
<comment type="function">
    <text evidence="1">Involved in the transposition of the insertion sequence.</text>
</comment>
<dbReference type="Gene3D" id="3.30.420.10">
    <property type="entry name" value="Ribonuclease H-like superfamily/Ribonuclease H"/>
    <property type="match status" value="1"/>
</dbReference>
<evidence type="ECO:0000313" key="3">
    <source>
        <dbReference type="EMBL" id="RRD46216.1"/>
    </source>
</evidence>
<dbReference type="GO" id="GO:0003676">
    <property type="term" value="F:nucleic acid binding"/>
    <property type="evidence" value="ECO:0007669"/>
    <property type="project" value="InterPro"/>
</dbReference>